<reference evidence="1 2" key="1">
    <citation type="submission" date="2019-03" db="EMBL/GenBank/DDBJ databases">
        <title>Genomic Encyclopedia of Type Strains, Phase IV (KMG-IV): sequencing the most valuable type-strain genomes for metagenomic binning, comparative biology and taxonomic classification.</title>
        <authorList>
            <person name="Goeker M."/>
        </authorList>
    </citation>
    <scope>NUCLEOTIDE SEQUENCE [LARGE SCALE GENOMIC DNA]</scope>
    <source>
        <strain evidence="1 2">DSM 45361</strain>
    </source>
</reference>
<dbReference type="AlphaFoldDB" id="A0A4R6SI32"/>
<dbReference type="Pfam" id="PF14081">
    <property type="entry name" value="DUF4262"/>
    <property type="match status" value="1"/>
</dbReference>
<keyword evidence="2" id="KW-1185">Reference proteome</keyword>
<name>A0A4R6SI32_LABRH</name>
<evidence type="ECO:0000313" key="2">
    <source>
        <dbReference type="Proteomes" id="UP000295444"/>
    </source>
</evidence>
<dbReference type="EMBL" id="SNXZ01000002">
    <property type="protein sequence ID" value="TDQ01313.1"/>
    <property type="molecule type" value="Genomic_DNA"/>
</dbReference>
<comment type="caution">
    <text evidence="1">The sequence shown here is derived from an EMBL/GenBank/DDBJ whole genome shotgun (WGS) entry which is preliminary data.</text>
</comment>
<dbReference type="InterPro" id="IPR025358">
    <property type="entry name" value="DUF4262"/>
</dbReference>
<dbReference type="Proteomes" id="UP000295444">
    <property type="component" value="Unassembled WGS sequence"/>
</dbReference>
<organism evidence="1 2">
    <name type="scientific">Labedaea rhizosphaerae</name>
    <dbReference type="NCBI Taxonomy" id="598644"/>
    <lineage>
        <taxon>Bacteria</taxon>
        <taxon>Bacillati</taxon>
        <taxon>Actinomycetota</taxon>
        <taxon>Actinomycetes</taxon>
        <taxon>Pseudonocardiales</taxon>
        <taxon>Pseudonocardiaceae</taxon>
        <taxon>Labedaea</taxon>
    </lineage>
</organism>
<evidence type="ECO:0000313" key="1">
    <source>
        <dbReference type="EMBL" id="TDQ01313.1"/>
    </source>
</evidence>
<protein>
    <submittedName>
        <fullName evidence="1">Uncharacterized protein DUF4262</fullName>
    </submittedName>
</protein>
<sequence>MTTDQLTQQEKHLRQRLLDEAEQRGNAVVEVAGDGQGAGYVFSVGAWRRFGVPEAVVVGLPDGMGRVLVDAYVQRAAAGERFLPGELYDEFFEGIPITVERVAKGHYPEFLGSAFLLYRTGDFPAIQLIVPTPEGKWPWDADGPEGFAEWQIVLTESGVPESWTPGVDGP</sequence>
<accession>A0A4R6SI32</accession>
<dbReference type="RefSeq" id="WP_243754050.1">
    <property type="nucleotide sequence ID" value="NZ_SNXZ01000002.1"/>
</dbReference>
<gene>
    <name evidence="1" type="ORF">EV186_1021181</name>
</gene>
<proteinExistence type="predicted"/>